<evidence type="ECO:0000313" key="2">
    <source>
        <dbReference type="Proteomes" id="UP001443914"/>
    </source>
</evidence>
<protein>
    <submittedName>
        <fullName evidence="1">Uncharacterized protein</fullName>
    </submittedName>
</protein>
<dbReference type="EMBL" id="JBDFQZ010000014">
    <property type="protein sequence ID" value="KAK9667386.1"/>
    <property type="molecule type" value="Genomic_DNA"/>
</dbReference>
<accession>A0AAW1GUG8</accession>
<dbReference type="AlphaFoldDB" id="A0AAW1GUG8"/>
<comment type="caution">
    <text evidence="1">The sequence shown here is derived from an EMBL/GenBank/DDBJ whole genome shotgun (WGS) entry which is preliminary data.</text>
</comment>
<dbReference type="Proteomes" id="UP001443914">
    <property type="component" value="Unassembled WGS sequence"/>
</dbReference>
<evidence type="ECO:0000313" key="1">
    <source>
        <dbReference type="EMBL" id="KAK9667386.1"/>
    </source>
</evidence>
<gene>
    <name evidence="1" type="ORF">RND81_14G252600</name>
</gene>
<keyword evidence="2" id="KW-1185">Reference proteome</keyword>
<sequence>MNSEATSSELITVVEVRPTVMDCSKVASCHFSRNLHKKFSYDNERLRVDYDILSNREYGTKNMNFTEELHPEVICMAVTEINLQRPIPMSKFKPKFDTMDLQ</sequence>
<proteinExistence type="predicted"/>
<organism evidence="1 2">
    <name type="scientific">Saponaria officinalis</name>
    <name type="common">Common soapwort</name>
    <name type="synonym">Lychnis saponaria</name>
    <dbReference type="NCBI Taxonomy" id="3572"/>
    <lineage>
        <taxon>Eukaryota</taxon>
        <taxon>Viridiplantae</taxon>
        <taxon>Streptophyta</taxon>
        <taxon>Embryophyta</taxon>
        <taxon>Tracheophyta</taxon>
        <taxon>Spermatophyta</taxon>
        <taxon>Magnoliopsida</taxon>
        <taxon>eudicotyledons</taxon>
        <taxon>Gunneridae</taxon>
        <taxon>Pentapetalae</taxon>
        <taxon>Caryophyllales</taxon>
        <taxon>Caryophyllaceae</taxon>
        <taxon>Caryophylleae</taxon>
        <taxon>Saponaria</taxon>
    </lineage>
</organism>
<name>A0AAW1GUG8_SAPOF</name>
<reference evidence="1" key="1">
    <citation type="submission" date="2024-03" db="EMBL/GenBank/DDBJ databases">
        <title>WGS assembly of Saponaria officinalis var. Norfolk2.</title>
        <authorList>
            <person name="Jenkins J."/>
            <person name="Shu S."/>
            <person name="Grimwood J."/>
            <person name="Barry K."/>
            <person name="Goodstein D."/>
            <person name="Schmutz J."/>
            <person name="Leebens-Mack J."/>
            <person name="Osbourn A."/>
        </authorList>
    </citation>
    <scope>NUCLEOTIDE SEQUENCE [LARGE SCALE GENOMIC DNA]</scope>
    <source>
        <strain evidence="1">JIC</strain>
    </source>
</reference>